<reference evidence="2 3" key="1">
    <citation type="submission" date="2020-08" db="EMBL/GenBank/DDBJ databases">
        <title>Complete genome sequence of Entomobacter blattae G55GP.</title>
        <authorList>
            <person name="Poehlein A."/>
            <person name="Guzman J."/>
            <person name="Daniel R."/>
            <person name="Vilcinskas A."/>
        </authorList>
    </citation>
    <scope>NUCLEOTIDE SEQUENCE [LARGE SCALE GENOMIC DNA]</scope>
    <source>
        <strain evidence="2 3">G55GP</strain>
    </source>
</reference>
<gene>
    <name evidence="2" type="ORF">JGUZn3_17770</name>
</gene>
<sequence length="125" mass="14499">MKKNILMALAFSLFAGTFGLQGVHAESVTEVVRDNQAETLKQANSDKKFMEWLLTAMKESKESPNYPGRQHDFAHSKTVINDFIVASYKLYNHDISKEQYRKFMSTENISLNDRFQIDYIINKIQ</sequence>
<evidence type="ECO:0000313" key="3">
    <source>
        <dbReference type="Proteomes" id="UP000516349"/>
    </source>
</evidence>
<dbReference type="KEGG" id="ebla:JGUZn3_17770"/>
<dbReference type="AlphaFoldDB" id="A0A7H1NT83"/>
<protein>
    <submittedName>
        <fullName evidence="2">Uncharacterized protein</fullName>
    </submittedName>
</protein>
<proteinExistence type="predicted"/>
<dbReference type="EMBL" id="CP060244">
    <property type="protein sequence ID" value="QNT78993.1"/>
    <property type="molecule type" value="Genomic_DNA"/>
</dbReference>
<organism evidence="2 3">
    <name type="scientific">Entomobacter blattae</name>
    <dbReference type="NCBI Taxonomy" id="2762277"/>
    <lineage>
        <taxon>Bacteria</taxon>
        <taxon>Pseudomonadati</taxon>
        <taxon>Pseudomonadota</taxon>
        <taxon>Alphaproteobacteria</taxon>
        <taxon>Acetobacterales</taxon>
        <taxon>Acetobacteraceae</taxon>
        <taxon>Entomobacter</taxon>
    </lineage>
</organism>
<accession>A0A7H1NT83</accession>
<dbReference type="RefSeq" id="WP_203413200.1">
    <property type="nucleotide sequence ID" value="NZ_CP060244.1"/>
</dbReference>
<feature type="signal peptide" evidence="1">
    <location>
        <begin position="1"/>
        <end position="25"/>
    </location>
</feature>
<name>A0A7H1NT83_9PROT</name>
<evidence type="ECO:0000313" key="2">
    <source>
        <dbReference type="EMBL" id="QNT78993.1"/>
    </source>
</evidence>
<dbReference type="Proteomes" id="UP000516349">
    <property type="component" value="Chromosome"/>
</dbReference>
<evidence type="ECO:0000256" key="1">
    <source>
        <dbReference type="SAM" id="SignalP"/>
    </source>
</evidence>
<feature type="chain" id="PRO_5028925170" evidence="1">
    <location>
        <begin position="26"/>
        <end position="125"/>
    </location>
</feature>
<keyword evidence="3" id="KW-1185">Reference proteome</keyword>
<keyword evidence="1" id="KW-0732">Signal</keyword>